<dbReference type="InterPro" id="IPR050272">
    <property type="entry name" value="Isochorismatase-like_hydrls"/>
</dbReference>
<dbReference type="CDD" id="cd00431">
    <property type="entry name" value="cysteine_hydrolases"/>
    <property type="match status" value="1"/>
</dbReference>
<dbReference type="Proteomes" id="UP001597045">
    <property type="component" value="Unassembled WGS sequence"/>
</dbReference>
<dbReference type="Pfam" id="PF00857">
    <property type="entry name" value="Isochorismatase"/>
    <property type="match status" value="1"/>
</dbReference>
<keyword evidence="4" id="KW-1185">Reference proteome</keyword>
<name>A0ABW3MI74_9PSEU</name>
<dbReference type="EMBL" id="JBHTIS010002730">
    <property type="protein sequence ID" value="MFD1050281.1"/>
    <property type="molecule type" value="Genomic_DNA"/>
</dbReference>
<reference evidence="4" key="1">
    <citation type="journal article" date="2019" name="Int. J. Syst. Evol. Microbiol.">
        <title>The Global Catalogue of Microorganisms (GCM) 10K type strain sequencing project: providing services to taxonomists for standard genome sequencing and annotation.</title>
        <authorList>
            <consortium name="The Broad Institute Genomics Platform"/>
            <consortium name="The Broad Institute Genome Sequencing Center for Infectious Disease"/>
            <person name="Wu L."/>
            <person name="Ma J."/>
        </authorList>
    </citation>
    <scope>NUCLEOTIDE SEQUENCE [LARGE SCALE GENOMIC DNA]</scope>
    <source>
        <strain evidence="4">JCM 31486</strain>
    </source>
</reference>
<comment type="caution">
    <text evidence="3">The sequence shown here is derived from an EMBL/GenBank/DDBJ whole genome shotgun (WGS) entry which is preliminary data.</text>
</comment>
<protein>
    <submittedName>
        <fullName evidence="3">Isochorismatase family protein</fullName>
    </submittedName>
</protein>
<proteinExistence type="predicted"/>
<evidence type="ECO:0000259" key="2">
    <source>
        <dbReference type="Pfam" id="PF00857"/>
    </source>
</evidence>
<dbReference type="PANTHER" id="PTHR43540">
    <property type="entry name" value="PEROXYUREIDOACRYLATE/UREIDOACRYLATE AMIDOHYDROLASE-RELATED"/>
    <property type="match status" value="1"/>
</dbReference>
<dbReference type="SUPFAM" id="SSF52499">
    <property type="entry name" value="Isochorismatase-like hydrolases"/>
    <property type="match status" value="1"/>
</dbReference>
<accession>A0ABW3MI74</accession>
<dbReference type="Gene3D" id="3.40.50.850">
    <property type="entry name" value="Isochorismatase-like"/>
    <property type="match status" value="1"/>
</dbReference>
<dbReference type="PANTHER" id="PTHR43540:SF7">
    <property type="entry name" value="ISOCHORISMATASE FAMILY PROTEIN YECD"/>
    <property type="match status" value="1"/>
</dbReference>
<evidence type="ECO:0000313" key="4">
    <source>
        <dbReference type="Proteomes" id="UP001597045"/>
    </source>
</evidence>
<sequence length="107" mass="11542">DQIVDALAGHPEDVVVTKRNWGAFYATNLDLQLRRRGVTQIVLTGVATSFGVESTARAAHEHGYHVTLATDAMTDLSAEGHANSVERIFPRLGETGTTAEILELLQA</sequence>
<keyword evidence="1" id="KW-0378">Hydrolase</keyword>
<dbReference type="InterPro" id="IPR000868">
    <property type="entry name" value="Isochorismatase-like_dom"/>
</dbReference>
<dbReference type="InterPro" id="IPR036380">
    <property type="entry name" value="Isochorismatase-like_sf"/>
</dbReference>
<feature type="non-terminal residue" evidence="3">
    <location>
        <position position="1"/>
    </location>
</feature>
<evidence type="ECO:0000256" key="1">
    <source>
        <dbReference type="ARBA" id="ARBA00022801"/>
    </source>
</evidence>
<gene>
    <name evidence="3" type="ORF">ACFQ1S_34540</name>
</gene>
<feature type="domain" description="Isochorismatase-like" evidence="2">
    <location>
        <begin position="2"/>
        <end position="100"/>
    </location>
</feature>
<evidence type="ECO:0000313" key="3">
    <source>
        <dbReference type="EMBL" id="MFD1050281.1"/>
    </source>
</evidence>
<organism evidence="3 4">
    <name type="scientific">Kibdelosporangium lantanae</name>
    <dbReference type="NCBI Taxonomy" id="1497396"/>
    <lineage>
        <taxon>Bacteria</taxon>
        <taxon>Bacillati</taxon>
        <taxon>Actinomycetota</taxon>
        <taxon>Actinomycetes</taxon>
        <taxon>Pseudonocardiales</taxon>
        <taxon>Pseudonocardiaceae</taxon>
        <taxon>Kibdelosporangium</taxon>
    </lineage>
</organism>